<organism evidence="4 6">
    <name type="scientific">Paraburkholderia ginsengiterrae</name>
    <dbReference type="NCBI Taxonomy" id="1462993"/>
    <lineage>
        <taxon>Bacteria</taxon>
        <taxon>Pseudomonadati</taxon>
        <taxon>Pseudomonadota</taxon>
        <taxon>Betaproteobacteria</taxon>
        <taxon>Burkholderiales</taxon>
        <taxon>Burkholderiaceae</taxon>
        <taxon>Paraburkholderia</taxon>
    </lineage>
</organism>
<evidence type="ECO:0000313" key="5">
    <source>
        <dbReference type="Proteomes" id="UP000077961"/>
    </source>
</evidence>
<keyword evidence="2" id="KW-0732">Signal</keyword>
<dbReference type="EMBL" id="LXKA01000287">
    <property type="protein sequence ID" value="OAJ59152.1"/>
    <property type="molecule type" value="Genomic_DNA"/>
</dbReference>
<accession>A0A1A9N7J5</accession>
<dbReference type="EMBL" id="LXJZ01000231">
    <property type="protein sequence ID" value="OAJ52566.1"/>
    <property type="molecule type" value="Genomic_DNA"/>
</dbReference>
<reference evidence="5 6" key="1">
    <citation type="submission" date="2016-04" db="EMBL/GenBank/DDBJ databases">
        <title>Reclassification of Paraburkholderia panaciterrae (Farh et al. 2015) Dobritsa &amp; Samadpour 2016 as a later homotypic synonym of Paraburkholderia ginsengiterrae (Farh et al. 2015) Dobritsa &amp; Samadpour 2016.</title>
        <authorList>
            <person name="Dobritsa A.P."/>
            <person name="Kutumbaka K."/>
            <person name="Samadpour M."/>
        </authorList>
    </citation>
    <scope>NUCLEOTIDE SEQUENCE [LARGE SCALE GENOMIC DNA]</scope>
    <source>
        <strain evidence="4 6">DCY85</strain>
        <strain evidence="3 5">DCY85-1</strain>
    </source>
</reference>
<evidence type="ECO:0000256" key="2">
    <source>
        <dbReference type="SAM" id="SignalP"/>
    </source>
</evidence>
<sequence length="80" mass="7946">MNKQILAATVAGLFSIGAFAQASTPVDAPAPAAATEQASAPAAKHHHTKHHKHAHHHHAASAAGDAQAAPSNGDAAPVKP</sequence>
<dbReference type="Proteomes" id="UP000077961">
    <property type="component" value="Unassembled WGS sequence"/>
</dbReference>
<feature type="signal peptide" evidence="2">
    <location>
        <begin position="1"/>
        <end position="20"/>
    </location>
</feature>
<evidence type="ECO:0000313" key="6">
    <source>
        <dbReference type="Proteomes" id="UP000078116"/>
    </source>
</evidence>
<dbReference type="RefSeq" id="WP_064272015.1">
    <property type="nucleotide sequence ID" value="NZ_LXJZ01000231.1"/>
</dbReference>
<evidence type="ECO:0000313" key="4">
    <source>
        <dbReference type="EMBL" id="OAJ59152.1"/>
    </source>
</evidence>
<proteinExistence type="predicted"/>
<feature type="compositionally biased region" description="Low complexity" evidence="1">
    <location>
        <begin position="25"/>
        <end position="42"/>
    </location>
</feature>
<evidence type="ECO:0000256" key="1">
    <source>
        <dbReference type="SAM" id="MobiDB-lite"/>
    </source>
</evidence>
<feature type="region of interest" description="Disordered" evidence="1">
    <location>
        <begin position="25"/>
        <end position="80"/>
    </location>
</feature>
<feature type="compositionally biased region" description="Low complexity" evidence="1">
    <location>
        <begin position="60"/>
        <end position="69"/>
    </location>
</feature>
<keyword evidence="5" id="KW-1185">Reference proteome</keyword>
<comment type="caution">
    <text evidence="4">The sequence shown here is derived from an EMBL/GenBank/DDBJ whole genome shotgun (WGS) entry which is preliminary data.</text>
</comment>
<dbReference type="AlphaFoldDB" id="A0A1A9N7J5"/>
<feature type="compositionally biased region" description="Basic residues" evidence="1">
    <location>
        <begin position="43"/>
        <end position="59"/>
    </location>
</feature>
<dbReference type="Proteomes" id="UP000078116">
    <property type="component" value="Unassembled WGS sequence"/>
</dbReference>
<gene>
    <name evidence="3" type="ORF">A6V36_14280</name>
    <name evidence="4" type="ORF">A6V37_27920</name>
</gene>
<dbReference type="STRING" id="1462993.A6V36_14280"/>
<evidence type="ECO:0000313" key="3">
    <source>
        <dbReference type="EMBL" id="OAJ52566.1"/>
    </source>
</evidence>
<protein>
    <submittedName>
        <fullName evidence="4">Uncharacterized protein</fullName>
    </submittedName>
</protein>
<name>A0A1A9N7J5_9BURK</name>
<feature type="chain" id="PRO_5008393679" evidence="2">
    <location>
        <begin position="21"/>
        <end position="80"/>
    </location>
</feature>